<dbReference type="PIRSF" id="PIRSF003180">
    <property type="entry name" value="DiGMPpdiest_YuxH"/>
    <property type="match status" value="1"/>
</dbReference>
<dbReference type="Pfam" id="PF08668">
    <property type="entry name" value="HDOD"/>
    <property type="match status" value="1"/>
</dbReference>
<reference evidence="3 4" key="1">
    <citation type="submission" date="2017-05" db="EMBL/GenBank/DDBJ databases">
        <title>Polynucleobacter sp. MWH-K35W1 isolated from the permanently anoxic monimolimnion of a meromictic lake.</title>
        <authorList>
            <person name="Hahn M.W."/>
        </authorList>
    </citation>
    <scope>NUCLEOTIDE SEQUENCE [LARGE SCALE GENOMIC DNA]</scope>
    <source>
        <strain evidence="3 4">MWH-K35W1</strain>
    </source>
</reference>
<dbReference type="Gene3D" id="1.10.3210.10">
    <property type="entry name" value="Hypothetical protein af1432"/>
    <property type="match status" value="1"/>
</dbReference>
<dbReference type="PROSITE" id="PS50883">
    <property type="entry name" value="EAL"/>
    <property type="match status" value="1"/>
</dbReference>
<proteinExistence type="predicted"/>
<evidence type="ECO:0008006" key="5">
    <source>
        <dbReference type="Google" id="ProtNLM"/>
    </source>
</evidence>
<dbReference type="Pfam" id="PF00563">
    <property type="entry name" value="EAL"/>
    <property type="match status" value="1"/>
</dbReference>
<feature type="domain" description="HDOD" evidence="2">
    <location>
        <begin position="221"/>
        <end position="410"/>
    </location>
</feature>
<dbReference type="InterPro" id="IPR014408">
    <property type="entry name" value="dGMP_Pdiesterase_EAL/HD-GYP"/>
</dbReference>
<evidence type="ECO:0000313" key="3">
    <source>
        <dbReference type="EMBL" id="OWS71834.1"/>
    </source>
</evidence>
<accession>A0A254PZW7</accession>
<dbReference type="AlphaFoldDB" id="A0A254PZW7"/>
<evidence type="ECO:0000313" key="4">
    <source>
        <dbReference type="Proteomes" id="UP000198104"/>
    </source>
</evidence>
<gene>
    <name evidence="3" type="ORF">CBI30_05120</name>
</gene>
<dbReference type="InterPro" id="IPR035919">
    <property type="entry name" value="EAL_sf"/>
</dbReference>
<dbReference type="SUPFAM" id="SSF109604">
    <property type="entry name" value="HD-domain/PDEase-like"/>
    <property type="match status" value="1"/>
</dbReference>
<dbReference type="PANTHER" id="PTHR33525:SF4">
    <property type="entry name" value="CYCLIC DI-GMP PHOSPHODIESTERASE CDGJ"/>
    <property type="match status" value="1"/>
</dbReference>
<dbReference type="PANTHER" id="PTHR33525">
    <property type="match status" value="1"/>
</dbReference>
<name>A0A254PZW7_9BURK</name>
<feature type="domain" description="EAL" evidence="1">
    <location>
        <begin position="1"/>
        <end position="227"/>
    </location>
</feature>
<comment type="caution">
    <text evidence="3">The sequence shown here is derived from an EMBL/GenBank/DDBJ whole genome shotgun (WGS) entry which is preliminary data.</text>
</comment>
<evidence type="ECO:0000259" key="1">
    <source>
        <dbReference type="PROSITE" id="PS50883"/>
    </source>
</evidence>
<dbReference type="SMART" id="SM00052">
    <property type="entry name" value="EAL"/>
    <property type="match status" value="1"/>
</dbReference>
<dbReference type="InterPro" id="IPR001633">
    <property type="entry name" value="EAL_dom"/>
</dbReference>
<dbReference type="Proteomes" id="UP000198104">
    <property type="component" value="Unassembled WGS sequence"/>
</dbReference>
<dbReference type="SUPFAM" id="SSF141868">
    <property type="entry name" value="EAL domain-like"/>
    <property type="match status" value="1"/>
</dbReference>
<dbReference type="RefSeq" id="WP_088527237.1">
    <property type="nucleotide sequence ID" value="NZ_NGUO01000008.1"/>
</dbReference>
<dbReference type="Gene3D" id="3.20.20.450">
    <property type="entry name" value="EAL domain"/>
    <property type="match status" value="1"/>
</dbReference>
<dbReference type="EMBL" id="NGUO01000008">
    <property type="protein sequence ID" value="OWS71834.1"/>
    <property type="molecule type" value="Genomic_DNA"/>
</dbReference>
<sequence length="430" mass="48142">MPSICTQWNGGPKDRVLDIVDEEIFLGRQPILNAKRETVAYEILFRSKNSLTSADITDDLASSTHVIVSAMSHFGLESVLGQCDGFINVNADLLMSDAMELLPPERIVLELLEHVQINQALVDRCNDLKSRGFRLALDDFSYRSEYDAILPLVDFIKVDLRATPCKDVFSVLSHIRRTTSAIFLAEKVETEEEFEACKDHGYTLFQGYFFSRPTVLRSKKLNSQKHSLMHIIGILFGDASVNDLEPIFKDNPELILGLLRLVNSVGIGGGRLHITTVRQALVILGQKQLLRWMLLLVYAEPGCRANSELIQRVINRASFMELLTQHAHFLHSGLSDQAHMVGMLSLAHTVIQDPLEELLDQIGLADHLKSALLRKEGALWQALLLTEAIEAADFIKVDSVRHGLGLSVQDITEIQLQAISRANEFSRQLP</sequence>
<keyword evidence="4" id="KW-1185">Reference proteome</keyword>
<dbReference type="PROSITE" id="PS51833">
    <property type="entry name" value="HDOD"/>
    <property type="match status" value="1"/>
</dbReference>
<evidence type="ECO:0000259" key="2">
    <source>
        <dbReference type="PROSITE" id="PS51833"/>
    </source>
</evidence>
<dbReference type="InterPro" id="IPR013976">
    <property type="entry name" value="HDOD"/>
</dbReference>
<organism evidence="3 4">
    <name type="scientific">Polynucleobacter aenigmaticus</name>
    <dbReference type="NCBI Taxonomy" id="1743164"/>
    <lineage>
        <taxon>Bacteria</taxon>
        <taxon>Pseudomonadati</taxon>
        <taxon>Pseudomonadota</taxon>
        <taxon>Betaproteobacteria</taxon>
        <taxon>Burkholderiales</taxon>
        <taxon>Burkholderiaceae</taxon>
        <taxon>Polynucleobacter</taxon>
    </lineage>
</organism>
<dbReference type="InterPro" id="IPR052340">
    <property type="entry name" value="RNase_Y/CdgJ"/>
</dbReference>
<dbReference type="OrthoDB" id="9804751at2"/>
<protein>
    <recommendedName>
        <fullName evidence="5">Diguanylate phosphodiesterase</fullName>
    </recommendedName>
</protein>